<name>A0A563DX91_9MICO</name>
<dbReference type="InterPro" id="IPR037523">
    <property type="entry name" value="VOC_core"/>
</dbReference>
<protein>
    <submittedName>
        <fullName evidence="2">VOC family protein</fullName>
    </submittedName>
</protein>
<keyword evidence="3" id="KW-1185">Reference proteome</keyword>
<dbReference type="CDD" id="cd06587">
    <property type="entry name" value="VOC"/>
    <property type="match status" value="1"/>
</dbReference>
<reference evidence="2 3" key="2">
    <citation type="submission" date="2019-08" db="EMBL/GenBank/DDBJ databases">
        <title>Jejuicoccus antrihumi gen. nov., sp. nov., a new member of the family Dermacoccaceae isolated from a cave.</title>
        <authorList>
            <person name="Schumann P."/>
            <person name="Kim I.S."/>
        </authorList>
    </citation>
    <scope>NUCLEOTIDE SEQUENCE [LARGE SCALE GENOMIC DNA]</scope>
    <source>
        <strain evidence="2 3">C5-26</strain>
    </source>
</reference>
<accession>A0A563DX91</accession>
<sequence length="131" mass="14209">MSDRPVFHTLALDCPDPRALAAFYADLLGYAVTADSDDDWVTITGPGPQLSFQLAPDHVPPTWPKNDVPQQAHVDFFVTDIAAAHQRVLALGGLAIDPVEPPAPSPPRGFRVYADPAGHPFCLCRPTRNAW</sequence>
<dbReference type="InterPro" id="IPR041581">
    <property type="entry name" value="Glyoxalase_6"/>
</dbReference>
<gene>
    <name evidence="2" type="ORF">FGL98_16790</name>
</gene>
<dbReference type="PANTHER" id="PTHR35908:SF1">
    <property type="entry name" value="CONSERVED PROTEIN"/>
    <property type="match status" value="1"/>
</dbReference>
<proteinExistence type="predicted"/>
<feature type="domain" description="VOC" evidence="1">
    <location>
        <begin position="6"/>
        <end position="126"/>
    </location>
</feature>
<reference evidence="2 3" key="1">
    <citation type="submission" date="2019-05" db="EMBL/GenBank/DDBJ databases">
        <authorList>
            <person name="Lee S.D."/>
        </authorList>
    </citation>
    <scope>NUCLEOTIDE SEQUENCE [LARGE SCALE GENOMIC DNA]</scope>
    <source>
        <strain evidence="2 3">C5-26</strain>
    </source>
</reference>
<dbReference type="Gene3D" id="3.10.180.10">
    <property type="entry name" value="2,3-Dihydroxybiphenyl 1,2-Dioxygenase, domain 1"/>
    <property type="match status" value="1"/>
</dbReference>
<comment type="caution">
    <text evidence="2">The sequence shown here is derived from an EMBL/GenBank/DDBJ whole genome shotgun (WGS) entry which is preliminary data.</text>
</comment>
<evidence type="ECO:0000259" key="1">
    <source>
        <dbReference type="PROSITE" id="PS51819"/>
    </source>
</evidence>
<dbReference type="Pfam" id="PF18029">
    <property type="entry name" value="Glyoxalase_6"/>
    <property type="match status" value="1"/>
</dbReference>
<dbReference type="Proteomes" id="UP000320244">
    <property type="component" value="Unassembled WGS sequence"/>
</dbReference>
<dbReference type="PROSITE" id="PS51819">
    <property type="entry name" value="VOC"/>
    <property type="match status" value="1"/>
</dbReference>
<dbReference type="SUPFAM" id="SSF54593">
    <property type="entry name" value="Glyoxalase/Bleomycin resistance protein/Dihydroxybiphenyl dioxygenase"/>
    <property type="match status" value="1"/>
</dbReference>
<dbReference type="EMBL" id="VCQV01000026">
    <property type="protein sequence ID" value="TWP34553.1"/>
    <property type="molecule type" value="Genomic_DNA"/>
</dbReference>
<organism evidence="2 3">
    <name type="scientific">Leekyejoonella antrihumi</name>
    <dbReference type="NCBI Taxonomy" id="1660198"/>
    <lineage>
        <taxon>Bacteria</taxon>
        <taxon>Bacillati</taxon>
        <taxon>Actinomycetota</taxon>
        <taxon>Actinomycetes</taxon>
        <taxon>Micrococcales</taxon>
        <taxon>Dermacoccaceae</taxon>
        <taxon>Leekyejoonella</taxon>
    </lineage>
</organism>
<dbReference type="RefSeq" id="WP_146318573.1">
    <property type="nucleotide sequence ID" value="NZ_VCQV01000026.1"/>
</dbReference>
<dbReference type="PANTHER" id="PTHR35908">
    <property type="entry name" value="HYPOTHETICAL FUSION PROTEIN"/>
    <property type="match status" value="1"/>
</dbReference>
<evidence type="ECO:0000313" key="2">
    <source>
        <dbReference type="EMBL" id="TWP34553.1"/>
    </source>
</evidence>
<dbReference type="OrthoDB" id="1645442at2"/>
<dbReference type="InterPro" id="IPR029068">
    <property type="entry name" value="Glyas_Bleomycin-R_OHBP_Dase"/>
</dbReference>
<evidence type="ECO:0000313" key="3">
    <source>
        <dbReference type="Proteomes" id="UP000320244"/>
    </source>
</evidence>
<dbReference type="AlphaFoldDB" id="A0A563DX91"/>